<dbReference type="EMBL" id="JAKRVX010000001">
    <property type="protein sequence ID" value="MCL9815774.1"/>
    <property type="molecule type" value="Genomic_DNA"/>
</dbReference>
<keyword evidence="4 6" id="KW-0547">Nucleotide-binding</keyword>
<evidence type="ECO:0000259" key="9">
    <source>
        <dbReference type="Pfam" id="PF23783"/>
    </source>
</evidence>
<protein>
    <recommendedName>
        <fullName evidence="6">tRNA(Ile2) 2-agmatinylcytidine synthetase TiaS</fullName>
        <shortName evidence="6">tRNA(Ile2)-agm2C synthetase</shortName>
        <ecNumber evidence="6">6.3.4.22</ecNumber>
    </recommendedName>
    <alternativeName>
        <fullName evidence="6">tRNA(Ile2) agmatidine synthetase</fullName>
    </alternativeName>
</protein>
<dbReference type="GO" id="GO:0005524">
    <property type="term" value="F:ATP binding"/>
    <property type="evidence" value="ECO:0007669"/>
    <property type="project" value="UniProtKB-KW"/>
</dbReference>
<keyword evidence="3 6" id="KW-0819">tRNA processing</keyword>
<organism evidence="10 11">
    <name type="scientific">Natronocalculus amylovorans</name>
    <dbReference type="NCBI Taxonomy" id="2917812"/>
    <lineage>
        <taxon>Archaea</taxon>
        <taxon>Methanobacteriati</taxon>
        <taxon>Methanobacteriota</taxon>
        <taxon>Stenosarchaea group</taxon>
        <taxon>Halobacteria</taxon>
        <taxon>Halobacteriales</taxon>
        <taxon>Haloferacaceae</taxon>
        <taxon>Natronocalculus</taxon>
    </lineage>
</organism>
<dbReference type="GO" id="GO:0005737">
    <property type="term" value="C:cytoplasm"/>
    <property type="evidence" value="ECO:0007669"/>
    <property type="project" value="UniProtKB-SubCell"/>
</dbReference>
<evidence type="ECO:0000256" key="5">
    <source>
        <dbReference type="ARBA" id="ARBA00022840"/>
    </source>
</evidence>
<dbReference type="Gene3D" id="3.30.70.2200">
    <property type="match status" value="1"/>
</dbReference>
<evidence type="ECO:0000259" key="8">
    <source>
        <dbReference type="Pfam" id="PF22641"/>
    </source>
</evidence>
<dbReference type="Gene3D" id="2.40.50.1010">
    <property type="match status" value="1"/>
</dbReference>
<comment type="subcellular location">
    <subcellularLocation>
        <location evidence="6">Cytoplasm</location>
    </subcellularLocation>
</comment>
<evidence type="ECO:0000256" key="4">
    <source>
        <dbReference type="ARBA" id="ARBA00022741"/>
    </source>
</evidence>
<evidence type="ECO:0000259" key="7">
    <source>
        <dbReference type="Pfam" id="PF08489"/>
    </source>
</evidence>
<dbReference type="Gene3D" id="3.90.600.20">
    <property type="match status" value="1"/>
</dbReference>
<dbReference type="PANTHER" id="PTHR40705">
    <property type="entry name" value="TRNA(ILE2) 2-AGMATINYLCYTIDINE SYNTHETASE TIAS"/>
    <property type="match status" value="1"/>
</dbReference>
<keyword evidence="5 6" id="KW-0067">ATP-binding</keyword>
<dbReference type="InterPro" id="IPR053870">
    <property type="entry name" value="TiaS-like_TCKD"/>
</dbReference>
<dbReference type="InterPro" id="IPR013696">
    <property type="entry name" value="TiaS_FLD"/>
</dbReference>
<dbReference type="AlphaFoldDB" id="A0AAE3K979"/>
<dbReference type="RefSeq" id="WP_250582654.1">
    <property type="nucleotide sequence ID" value="NZ_JAKRVX010000001.1"/>
</dbReference>
<dbReference type="GO" id="GO:0002101">
    <property type="term" value="P:tRNA wobble cytosine modification"/>
    <property type="evidence" value="ECO:0007669"/>
    <property type="project" value="UniProtKB-UniRule"/>
</dbReference>
<dbReference type="Pfam" id="PF08489">
    <property type="entry name" value="TiaS_FLD"/>
    <property type="match status" value="1"/>
</dbReference>
<evidence type="ECO:0000256" key="6">
    <source>
        <dbReference type="HAMAP-Rule" id="MF_01892"/>
    </source>
</evidence>
<proteinExistence type="inferred from homology"/>
<dbReference type="Pfam" id="PF22641">
    <property type="entry name" value="TiaS_TCKD"/>
    <property type="match status" value="1"/>
</dbReference>
<dbReference type="GO" id="GO:0016879">
    <property type="term" value="F:ligase activity, forming carbon-nitrogen bonds"/>
    <property type="evidence" value="ECO:0007669"/>
    <property type="project" value="UniProtKB-UniRule"/>
</dbReference>
<dbReference type="EC" id="6.3.4.22" evidence="6"/>
<keyword evidence="1 6" id="KW-0963">Cytoplasm</keyword>
<comment type="function">
    <text evidence="6">ATP-dependent agmatine transferase that catalyzes the formation of 2-agmatinylcytidine (agm2C) at the wobble position (C34) of tRNA(Ile2), converting the codon specificity from AUG to AUA.</text>
</comment>
<evidence type="ECO:0000313" key="11">
    <source>
        <dbReference type="Proteomes" id="UP001203207"/>
    </source>
</evidence>
<sequence>MTIIGLDDTDSRVDGMCTTYLATQIGRKIEAAGHAVDNYRLVRLNPAVKHKTRGNAALAIETDCPVSKAASVAKPLIDRTAIDTDPRTSPGLVIAPVSSENVPPEVASFSRQAVREIHDIETAISLADTYGYDHYAWAGAGCTVAGRGRIGALAAIGAGAAFEEWTYEHISYREFDRCGTPRNIAYDSVFAAADSGYPTVWDTVDREENQAVCVPSAPGPILHGIRGDDPKACQRVAAQIDSERVDCATIFVTNQGTDAHLTSISAGSLTHGRGYLLSGVVESPPETKEGGHVFFHFATEESIEPQSLVCAAFEPTKRFRTHVRNLRVGDALTVCGEFTEGTLKLEKFAVRSLNQTAAVTPPCPDCDRRMKSAGRNAGYRCRKCGTTAPGKIETSVNRELETGWYEVPPCARRHIAKPLIRGGFDARTHPEK</sequence>
<feature type="domain" description="TiaS C-terminal zinc ribbon" evidence="9">
    <location>
        <begin position="361"/>
        <end position="400"/>
    </location>
</feature>
<feature type="domain" description="TiaS FLD" evidence="7">
    <location>
        <begin position="146"/>
        <end position="260"/>
    </location>
</feature>
<dbReference type="InterPro" id="IPR024913">
    <property type="entry name" value="tRNA_Ile2__agm2C_synt"/>
</dbReference>
<reference evidence="10" key="1">
    <citation type="journal article" date="2022" name="Syst. Appl. Microbiol.">
        <title>Natronocalculus amylovorans gen. nov., sp. nov., and Natranaeroarchaeum aerophilus sp. nov., dominant culturable amylolytic natronoarchaea from hypersaline soda lakes in southwestern Siberia.</title>
        <authorList>
            <person name="Sorokin D.Y."/>
            <person name="Elcheninov A.G."/>
            <person name="Khizhniak T.V."/>
            <person name="Koenen M."/>
            <person name="Bale N.J."/>
            <person name="Damste J.S.S."/>
            <person name="Kublanov I.V."/>
        </authorList>
    </citation>
    <scope>NUCLEOTIDE SEQUENCE</scope>
    <source>
        <strain evidence="10">AArc-St2</strain>
    </source>
</reference>
<comment type="catalytic activity">
    <reaction evidence="6">
        <text>cytidine(34) in tRNA(Ile2) + agmatine + ATP + H2O = 2-agmatinylcytidine(34) in tRNA(Ile2) + AMP + 2 phosphate + 2 H(+)</text>
        <dbReference type="Rhea" id="RHEA:43608"/>
        <dbReference type="Rhea" id="RHEA-COMP:10625"/>
        <dbReference type="Rhea" id="RHEA-COMP:10626"/>
        <dbReference type="ChEBI" id="CHEBI:15377"/>
        <dbReference type="ChEBI" id="CHEBI:15378"/>
        <dbReference type="ChEBI" id="CHEBI:30616"/>
        <dbReference type="ChEBI" id="CHEBI:43474"/>
        <dbReference type="ChEBI" id="CHEBI:58145"/>
        <dbReference type="ChEBI" id="CHEBI:82748"/>
        <dbReference type="ChEBI" id="CHEBI:83545"/>
        <dbReference type="ChEBI" id="CHEBI:456215"/>
        <dbReference type="EC" id="6.3.4.22"/>
    </reaction>
</comment>
<name>A0AAE3K979_9EURY</name>
<gene>
    <name evidence="6" type="primary">tiaS</name>
    <name evidence="10" type="ORF">AArcSt2_02355</name>
</gene>
<keyword evidence="11" id="KW-1185">Reference proteome</keyword>
<dbReference type="CDD" id="cd04482">
    <property type="entry name" value="RPA2_OBF_like"/>
    <property type="match status" value="1"/>
</dbReference>
<keyword evidence="2 6" id="KW-0436">Ligase</keyword>
<dbReference type="Proteomes" id="UP001203207">
    <property type="component" value="Unassembled WGS sequence"/>
</dbReference>
<evidence type="ECO:0000256" key="3">
    <source>
        <dbReference type="ARBA" id="ARBA00022694"/>
    </source>
</evidence>
<dbReference type="HAMAP" id="MF_01892">
    <property type="entry name" value="tRNA_Ile2_agm2C_synt"/>
    <property type="match status" value="1"/>
</dbReference>
<dbReference type="Pfam" id="PF23783">
    <property type="entry name" value="Zn_ribbon_TiaS"/>
    <property type="match status" value="1"/>
</dbReference>
<evidence type="ECO:0000256" key="1">
    <source>
        <dbReference type="ARBA" id="ARBA00022490"/>
    </source>
</evidence>
<feature type="domain" description="TiaS-like TCKD" evidence="8">
    <location>
        <begin position="3"/>
        <end position="136"/>
    </location>
</feature>
<evidence type="ECO:0000256" key="2">
    <source>
        <dbReference type="ARBA" id="ARBA00022598"/>
    </source>
</evidence>
<evidence type="ECO:0000313" key="10">
    <source>
        <dbReference type="EMBL" id="MCL9815774.1"/>
    </source>
</evidence>
<dbReference type="InterPro" id="IPR055394">
    <property type="entry name" value="Zn_ribbon_TiaS"/>
</dbReference>
<accession>A0AAE3K979</accession>
<reference evidence="10" key="2">
    <citation type="submission" date="2022-02" db="EMBL/GenBank/DDBJ databases">
        <authorList>
            <person name="Elcheninov A.G."/>
            <person name="Sorokin D.Y."/>
            <person name="Kublanov I.V."/>
        </authorList>
    </citation>
    <scope>NUCLEOTIDE SEQUENCE</scope>
    <source>
        <strain evidence="10">AArc-St2</strain>
    </source>
</reference>
<dbReference type="PANTHER" id="PTHR40705:SF1">
    <property type="entry name" value="TRNA(ILE2) 2-AGMATINYLCYTIDINE SYNTHETASE TIAS"/>
    <property type="match status" value="1"/>
</dbReference>
<comment type="caution">
    <text evidence="10">The sequence shown here is derived from an EMBL/GenBank/DDBJ whole genome shotgun (WGS) entry which is preliminary data.</text>
</comment>
<comment type="similarity">
    <text evidence="6">Belongs to the TiaS family.</text>
</comment>